<keyword evidence="1" id="KW-0805">Transcription regulation</keyword>
<dbReference type="SMART" id="SM00345">
    <property type="entry name" value="HTH_GNTR"/>
    <property type="match status" value="1"/>
</dbReference>
<evidence type="ECO:0000256" key="1">
    <source>
        <dbReference type="ARBA" id="ARBA00023015"/>
    </source>
</evidence>
<dbReference type="RefSeq" id="WP_018272919.1">
    <property type="nucleotide sequence ID" value="NZ_BJNL01000013.1"/>
</dbReference>
<evidence type="ECO:0000256" key="3">
    <source>
        <dbReference type="ARBA" id="ARBA00023163"/>
    </source>
</evidence>
<sequence length="225" mass="25155">MDQNLREQVLQRVRAEIISGQSLPGTMYSVPSLAASLGVSSTPVREALLELSRGGLVEPMRNRGFKVVEPTLTELRNLFDMREVLELHAAVLVAANPPKDLAVVRGWADQIAKAVETDDVQLYLEADRNYHREFIAAAGNDLLTDTVMGLRDKMRLYGISSRAGHERQQASVPEHYRLIELALAGETEALTALLRTHIRSWEPIFVDALLRSKEHAREPLRQARG</sequence>
<dbReference type="PANTHER" id="PTHR43537">
    <property type="entry name" value="TRANSCRIPTIONAL REGULATOR, GNTR FAMILY"/>
    <property type="match status" value="1"/>
</dbReference>
<dbReference type="SUPFAM" id="SSF46785">
    <property type="entry name" value="Winged helix' DNA-binding domain"/>
    <property type="match status" value="1"/>
</dbReference>
<dbReference type="EMBL" id="JAFICZ010000001">
    <property type="protein sequence ID" value="MBP1295540.1"/>
    <property type="molecule type" value="Genomic_DNA"/>
</dbReference>
<dbReference type="InterPro" id="IPR036390">
    <property type="entry name" value="WH_DNA-bd_sf"/>
</dbReference>
<dbReference type="AlphaFoldDB" id="A0A1E3EY74"/>
<evidence type="ECO:0000256" key="2">
    <source>
        <dbReference type="ARBA" id="ARBA00023125"/>
    </source>
</evidence>
<name>A0A1E3EY74_BRAEL</name>
<dbReference type="STRING" id="29448.QU41_29865"/>
<reference evidence="4" key="1">
    <citation type="submission" date="2021-02" db="EMBL/GenBank/DDBJ databases">
        <title>Genomic Encyclopedia of Type Strains, Phase IV (KMG-V): Genome sequencing to study the core and pangenomes of soil and plant-associated prokaryotes.</title>
        <authorList>
            <person name="Whitman W."/>
        </authorList>
    </citation>
    <scope>NUCLEOTIDE SEQUENCE</scope>
    <source>
        <strain evidence="4">USDA 406</strain>
    </source>
</reference>
<dbReference type="eggNOG" id="COG1802">
    <property type="taxonomic scope" value="Bacteria"/>
</dbReference>
<comment type="caution">
    <text evidence="4">The sequence shown here is derived from an EMBL/GenBank/DDBJ whole genome shotgun (WGS) entry which is preliminary data.</text>
</comment>
<dbReference type="GO" id="GO:0003700">
    <property type="term" value="F:DNA-binding transcription factor activity"/>
    <property type="evidence" value="ECO:0007669"/>
    <property type="project" value="InterPro"/>
</dbReference>
<accession>A0A1E3EY74</accession>
<dbReference type="InterPro" id="IPR000524">
    <property type="entry name" value="Tscrpt_reg_HTH_GntR"/>
</dbReference>
<dbReference type="PROSITE" id="PS50949">
    <property type="entry name" value="HTH_GNTR"/>
    <property type="match status" value="1"/>
</dbReference>
<gene>
    <name evidence="4" type="ORF">JOH49_005293</name>
</gene>
<dbReference type="Pfam" id="PF07729">
    <property type="entry name" value="FCD"/>
    <property type="match status" value="1"/>
</dbReference>
<evidence type="ECO:0000313" key="4">
    <source>
        <dbReference type="EMBL" id="MBP1295540.1"/>
    </source>
</evidence>
<dbReference type="OrthoDB" id="8155773at2"/>
<dbReference type="Gene3D" id="1.10.10.10">
    <property type="entry name" value="Winged helix-like DNA-binding domain superfamily/Winged helix DNA-binding domain"/>
    <property type="match status" value="1"/>
</dbReference>
<organism evidence="4 5">
    <name type="scientific">Bradyrhizobium elkanii</name>
    <dbReference type="NCBI Taxonomy" id="29448"/>
    <lineage>
        <taxon>Bacteria</taxon>
        <taxon>Pseudomonadati</taxon>
        <taxon>Pseudomonadota</taxon>
        <taxon>Alphaproteobacteria</taxon>
        <taxon>Hyphomicrobiales</taxon>
        <taxon>Nitrobacteraceae</taxon>
        <taxon>Bradyrhizobium</taxon>
    </lineage>
</organism>
<dbReference type="Gene3D" id="1.20.120.530">
    <property type="entry name" value="GntR ligand-binding domain-like"/>
    <property type="match status" value="1"/>
</dbReference>
<dbReference type="InterPro" id="IPR008920">
    <property type="entry name" value="TF_FadR/GntR_C"/>
</dbReference>
<dbReference type="GO" id="GO:0003677">
    <property type="term" value="F:DNA binding"/>
    <property type="evidence" value="ECO:0007669"/>
    <property type="project" value="UniProtKB-KW"/>
</dbReference>
<dbReference type="Proteomes" id="UP000673383">
    <property type="component" value="Unassembled WGS sequence"/>
</dbReference>
<dbReference type="PANTHER" id="PTHR43537:SF45">
    <property type="entry name" value="GNTR FAMILY REGULATORY PROTEIN"/>
    <property type="match status" value="1"/>
</dbReference>
<evidence type="ECO:0000313" key="5">
    <source>
        <dbReference type="Proteomes" id="UP000673383"/>
    </source>
</evidence>
<keyword evidence="2 4" id="KW-0238">DNA-binding</keyword>
<dbReference type="GeneID" id="92953052"/>
<protein>
    <submittedName>
        <fullName evidence="4">DNA-binding GntR family transcriptional regulator</fullName>
    </submittedName>
</protein>
<dbReference type="InterPro" id="IPR011711">
    <property type="entry name" value="GntR_C"/>
</dbReference>
<dbReference type="Pfam" id="PF00392">
    <property type="entry name" value="GntR"/>
    <property type="match status" value="1"/>
</dbReference>
<dbReference type="InterPro" id="IPR036388">
    <property type="entry name" value="WH-like_DNA-bd_sf"/>
</dbReference>
<dbReference type="SUPFAM" id="SSF48008">
    <property type="entry name" value="GntR ligand-binding domain-like"/>
    <property type="match status" value="1"/>
</dbReference>
<dbReference type="SMART" id="SM00895">
    <property type="entry name" value="FCD"/>
    <property type="match status" value="1"/>
</dbReference>
<keyword evidence="3" id="KW-0804">Transcription</keyword>
<proteinExistence type="predicted"/>